<dbReference type="SUPFAM" id="SSF56801">
    <property type="entry name" value="Acetyl-CoA synthetase-like"/>
    <property type="match status" value="1"/>
</dbReference>
<dbReference type="EMBL" id="CP002581">
    <property type="protein sequence ID" value="AJK49491.1"/>
    <property type="molecule type" value="Genomic_DNA"/>
</dbReference>
<sequence length="543" mass="58520">MSDVNLAAELLFNKRHLDKPAYVGPDFTLTYAELDRAVRRQAAWMTMQEVAPGERIVIALDDGPDLAVIFFASLAVGALPVVVSSKLDTAPLRHILGDAEPLMVYGKAVQGDTIRAAIDGLATRPQAFLLEAGWYRTLLARRVGAAREPAAAVLAGDGFDEAPDEALTDAAADEWDAAVPRPRHAPALIQYTSGTTGLSKGVTHSAASVLACCAAVTGQLRLTGDDVLYSVPKSFFGFGMGNSLFFPLHLGASAVLDAAWPSAEQVEANLRRFRPTVLFAVPTLYRMLLDNGFGPNDSPLRLAFSAGAPLAGNTGARWRERFGFELHDGIGATELCHVFATSYPDSLRAGSLGRLLAGCEARIVDEAGHDVRPGETGVLVVKSPAVSPGYWRRPQDDAARFDAGWYRTGDLFSRDADGFLYFHGREDDRFKVFGRWVVPAEIEALLVAHAPQLGDCFVVPGREHNGEDRPVLCLLGTHDENAVQAALAVLRRLDGYKRPVRLLPVDQLPLTPNGKPNRRALAQLASRALQDGTGINLVEKPTC</sequence>
<organism evidence="3 4">
    <name type="scientific">Burkholderia plantarii</name>
    <dbReference type="NCBI Taxonomy" id="41899"/>
    <lineage>
        <taxon>Bacteria</taxon>
        <taxon>Pseudomonadati</taxon>
        <taxon>Pseudomonadota</taxon>
        <taxon>Betaproteobacteria</taxon>
        <taxon>Burkholderiales</taxon>
        <taxon>Burkholderiaceae</taxon>
        <taxon>Burkholderia</taxon>
    </lineage>
</organism>
<dbReference type="GO" id="GO:0044550">
    <property type="term" value="P:secondary metabolite biosynthetic process"/>
    <property type="evidence" value="ECO:0007669"/>
    <property type="project" value="TreeGrafter"/>
</dbReference>
<protein>
    <submittedName>
        <fullName evidence="3">Putative coenzyme A ligase</fullName>
    </submittedName>
</protein>
<dbReference type="Proteomes" id="UP000031838">
    <property type="component" value="Chromosome 2"/>
</dbReference>
<dbReference type="InterPro" id="IPR000873">
    <property type="entry name" value="AMP-dep_synth/lig_dom"/>
</dbReference>
<keyword evidence="1 3" id="KW-0436">Ligase</keyword>
<evidence type="ECO:0000313" key="4">
    <source>
        <dbReference type="Proteomes" id="UP000031838"/>
    </source>
</evidence>
<proteinExistence type="predicted"/>
<dbReference type="RefSeq" id="WP_042627929.1">
    <property type="nucleotide sequence ID" value="NZ_BSTO01000001.1"/>
</dbReference>
<evidence type="ECO:0000313" key="3">
    <source>
        <dbReference type="EMBL" id="AJK49491.1"/>
    </source>
</evidence>
<dbReference type="InterPro" id="IPR042099">
    <property type="entry name" value="ANL_N_sf"/>
</dbReference>
<gene>
    <name evidence="3" type="ORF">BGL_2c14240</name>
</gene>
<evidence type="ECO:0000256" key="1">
    <source>
        <dbReference type="ARBA" id="ARBA00022598"/>
    </source>
</evidence>
<dbReference type="PANTHER" id="PTHR43352:SF1">
    <property type="entry name" value="ANTHRANILATE--COA LIGASE"/>
    <property type="match status" value="1"/>
</dbReference>
<dbReference type="PANTHER" id="PTHR43352">
    <property type="entry name" value="ACETYL-COA SYNTHETASE"/>
    <property type="match status" value="1"/>
</dbReference>
<name>A0A0B6SB57_BURPL</name>
<dbReference type="InterPro" id="IPR020845">
    <property type="entry name" value="AMP-binding_CS"/>
</dbReference>
<dbReference type="InterPro" id="IPR045851">
    <property type="entry name" value="AMP-bd_C_sf"/>
</dbReference>
<dbReference type="AlphaFoldDB" id="A0A0B6SB57"/>
<dbReference type="PROSITE" id="PS00455">
    <property type="entry name" value="AMP_BINDING"/>
    <property type="match status" value="1"/>
</dbReference>
<dbReference type="Pfam" id="PF00501">
    <property type="entry name" value="AMP-binding"/>
    <property type="match status" value="1"/>
</dbReference>
<dbReference type="KEGG" id="bgp:BGL_2c14240"/>
<dbReference type="Gene3D" id="3.30.300.30">
    <property type="match status" value="1"/>
</dbReference>
<dbReference type="HOGENOM" id="CLU_000022_59_10_4"/>
<accession>A0A0B6SB57</accession>
<dbReference type="Gene3D" id="3.40.50.12780">
    <property type="entry name" value="N-terminal domain of ligase-like"/>
    <property type="match status" value="1"/>
</dbReference>
<reference evidence="3 4" key="2">
    <citation type="journal article" date="2016" name="Appl. Microbiol. Biotechnol.">
        <title>Mutations improving production and secretion of extracellular lipase by Burkholderia glumae PG1.</title>
        <authorList>
            <person name="Knapp A."/>
            <person name="Voget S."/>
            <person name="Gao R."/>
            <person name="Zaburannyi N."/>
            <person name="Krysciak D."/>
            <person name="Breuer M."/>
            <person name="Hauer B."/>
            <person name="Streit W.R."/>
            <person name="Muller R."/>
            <person name="Daniel R."/>
            <person name="Jaeger K.E."/>
        </authorList>
    </citation>
    <scope>NUCLEOTIDE SEQUENCE [LARGE SCALE GENOMIC DNA]</scope>
    <source>
        <strain evidence="3 4">PG1</strain>
    </source>
</reference>
<feature type="domain" description="AMP-dependent synthetase/ligase" evidence="2">
    <location>
        <begin position="14"/>
        <end position="391"/>
    </location>
</feature>
<evidence type="ECO:0000259" key="2">
    <source>
        <dbReference type="Pfam" id="PF00501"/>
    </source>
</evidence>
<reference evidence="4" key="1">
    <citation type="submission" date="2011-03" db="EMBL/GenBank/DDBJ databases">
        <authorList>
            <person name="Voget S."/>
            <person name="Streit W.R."/>
            <person name="Jaeger K.E."/>
            <person name="Daniel R."/>
        </authorList>
    </citation>
    <scope>NUCLEOTIDE SEQUENCE [LARGE SCALE GENOMIC DNA]</scope>
    <source>
        <strain evidence="4">PG1</strain>
    </source>
</reference>
<keyword evidence="4" id="KW-1185">Reference proteome</keyword>
<dbReference type="KEGG" id="bpla:bpln_2g15000"/>
<dbReference type="OrthoDB" id="9766486at2"/>
<dbReference type="GO" id="GO:0016878">
    <property type="term" value="F:acid-thiol ligase activity"/>
    <property type="evidence" value="ECO:0007669"/>
    <property type="project" value="TreeGrafter"/>
</dbReference>